<proteinExistence type="predicted"/>
<dbReference type="EMBL" id="MU274940">
    <property type="protein sequence ID" value="KAI0084588.1"/>
    <property type="molecule type" value="Genomic_DNA"/>
</dbReference>
<organism evidence="1 2">
    <name type="scientific">Irpex rosettiformis</name>
    <dbReference type="NCBI Taxonomy" id="378272"/>
    <lineage>
        <taxon>Eukaryota</taxon>
        <taxon>Fungi</taxon>
        <taxon>Dikarya</taxon>
        <taxon>Basidiomycota</taxon>
        <taxon>Agaricomycotina</taxon>
        <taxon>Agaricomycetes</taxon>
        <taxon>Polyporales</taxon>
        <taxon>Irpicaceae</taxon>
        <taxon>Irpex</taxon>
    </lineage>
</organism>
<comment type="caution">
    <text evidence="1">The sequence shown here is derived from an EMBL/GenBank/DDBJ whole genome shotgun (WGS) entry which is preliminary data.</text>
</comment>
<reference evidence="1" key="1">
    <citation type="journal article" date="2021" name="Environ. Microbiol.">
        <title>Gene family expansions and transcriptome signatures uncover fungal adaptations to wood decay.</title>
        <authorList>
            <person name="Hage H."/>
            <person name="Miyauchi S."/>
            <person name="Viragh M."/>
            <person name="Drula E."/>
            <person name="Min B."/>
            <person name="Chaduli D."/>
            <person name="Navarro D."/>
            <person name="Favel A."/>
            <person name="Norest M."/>
            <person name="Lesage-Meessen L."/>
            <person name="Balint B."/>
            <person name="Merenyi Z."/>
            <person name="de Eugenio L."/>
            <person name="Morin E."/>
            <person name="Martinez A.T."/>
            <person name="Baldrian P."/>
            <person name="Stursova M."/>
            <person name="Martinez M.J."/>
            <person name="Novotny C."/>
            <person name="Magnuson J.K."/>
            <person name="Spatafora J.W."/>
            <person name="Maurice S."/>
            <person name="Pangilinan J."/>
            <person name="Andreopoulos W."/>
            <person name="LaButti K."/>
            <person name="Hundley H."/>
            <person name="Na H."/>
            <person name="Kuo A."/>
            <person name="Barry K."/>
            <person name="Lipzen A."/>
            <person name="Henrissat B."/>
            <person name="Riley R."/>
            <person name="Ahrendt S."/>
            <person name="Nagy L.G."/>
            <person name="Grigoriev I.V."/>
            <person name="Martin F."/>
            <person name="Rosso M.N."/>
        </authorList>
    </citation>
    <scope>NUCLEOTIDE SEQUENCE</scope>
    <source>
        <strain evidence="1">CBS 384.51</strain>
    </source>
</reference>
<dbReference type="Proteomes" id="UP001055072">
    <property type="component" value="Unassembled WGS sequence"/>
</dbReference>
<name>A0ACB8TRC4_9APHY</name>
<protein>
    <submittedName>
        <fullName evidence="1">Uncharacterized protein</fullName>
    </submittedName>
</protein>
<gene>
    <name evidence="1" type="ORF">BDY19DRAFT_909661</name>
</gene>
<keyword evidence="2" id="KW-1185">Reference proteome</keyword>
<sequence>MTPIGRAIAHLPLPVYSGRGSGRSTHTPRPGEPPVIILKVIREGSVICSSLSLCCATASAPPPSRRLSTCLVPQGRYVRLSTLSRRQARRHRIRHLGQGPYIAPDDDSYSSHIKNKDRHYDDFKVHFMRTLVLREGGKQTYAHLGNMSSEQWMIGETIIVSTTSLTYWRACLTVAADGTNHPFVPLTATIHHGVHKAVLSPPGHYIIGTIMTVFLLASYTTTTTISFSEFAGMYNPASRSAKTPASQSSSVKIVATSSTHTHNTQTAAETLPLNARISTEHAPNDQFVGGFLQAATNAAATGETRISKYVNIPDWCKEYLRTRHGLQQYMFNEEEIIHSMVVCLDHFYNMQQKVFDGIVKLAIEKQRSSFAARLEKKHFDTNLRVSSYEINLFHQTFSFHDRDGAPIKVIPDSAPQRAPGRQMSMEDRTRQFRRKRTQPLPHTLPVFTIRAPPPSTASNHSHSWKNTPTILEQRPSVPENLRRDIATTSSLPAQAASSAAAAASSSSFSAEYLSQNKFTLPMPPPYLPPTRLDTLTHHPKTTLEATDSTSVNYQHASSSPAAPTQQVVVASTAPKAGRLLGNLSSVTPFTFSLAPSTSSLTPSTSSLPPHTSSLTPSTSSLPPPHPTPYPVQVPTNPNPNPKNRSLPDGSPFALAHLGVGVKRKERLDNRARYVGGGGGSRFFDSSRRLGSTDGVDSLAGVRSKQAVGIQEPAGDSVDSQSLHSRRSGTDGVEILAGVRSKQAVGIQEPAAGSGDLQSLHSRRSATDGDEGLVGIRSKQAVGIQEPAGGSGDSQSLHSHHSSTTIESLAGPDVQQMVDIQEPAGGSGDSQPLHSSRRSATDGVENLVGVRSKQQVVDTQEPAGGSGDSQSLNSHRSSTTIESLAGLDVCSKQAVGTPEPAASDVDSQPLHPSRRSATGGVESLAGLDVRSKQVVDTEESAGCSGDSQSLLSHRSSSTDRVKNPVGLNAHSKQAVDTQGPNVSEMPEEKTSGVESTTSHRSKEDPTIQKRTDPPLDEPMISSSVPCKREARENILPPTLPPRAEGASARRVSKAESRGKDSPGEPRRSGRLAEKDREKRHVEARRSMVYKRRRARVKKS</sequence>
<accession>A0ACB8TRC4</accession>
<evidence type="ECO:0000313" key="1">
    <source>
        <dbReference type="EMBL" id="KAI0084588.1"/>
    </source>
</evidence>
<evidence type="ECO:0000313" key="2">
    <source>
        <dbReference type="Proteomes" id="UP001055072"/>
    </source>
</evidence>